<comment type="caution">
    <text evidence="1">The sequence shown here is derived from an EMBL/GenBank/DDBJ whole genome shotgun (WGS) entry which is preliminary data.</text>
</comment>
<evidence type="ECO:0000313" key="2">
    <source>
        <dbReference type="Proteomes" id="UP000609346"/>
    </source>
</evidence>
<proteinExistence type="predicted"/>
<evidence type="ECO:0000313" key="1">
    <source>
        <dbReference type="EMBL" id="MBD3922011.1"/>
    </source>
</evidence>
<reference evidence="1 2" key="1">
    <citation type="submission" date="2020-09" db="EMBL/GenBank/DDBJ databases">
        <title>Paenibacillus sp. strain PR3 16S rRNA gene Genome sequencing and assembly.</title>
        <authorList>
            <person name="Kim J."/>
        </authorList>
    </citation>
    <scope>NUCLEOTIDE SEQUENCE [LARGE SCALE GENOMIC DNA]</scope>
    <source>
        <strain evidence="1 2">PR3</strain>
    </source>
</reference>
<gene>
    <name evidence="1" type="ORF">H8B09_24835</name>
</gene>
<name>A0ABR8N416_9BACL</name>
<dbReference type="Pfam" id="PF13671">
    <property type="entry name" value="AAA_33"/>
    <property type="match status" value="1"/>
</dbReference>
<dbReference type="EMBL" id="JACXZA010000007">
    <property type="protein sequence ID" value="MBD3922011.1"/>
    <property type="molecule type" value="Genomic_DNA"/>
</dbReference>
<keyword evidence="2" id="KW-1185">Reference proteome</keyword>
<sequence>METLPLFIVTGASGVGKTTVMQHLRAMMPEFVVFSTDNDNFGSTAAKLEYQDRYNLLLHMAYAIAQSGRGTIICGTVMPWDAQKCDTYSNFSEVCFINLHCDDATRNSRLRNRADSATWTDEMLQQHEQFAQWLLDNADTAYDPPMPIVNTTDTPPSQVAEQIQQYIQLRWNERASSGDKSLGGALS</sequence>
<dbReference type="SUPFAM" id="SSF52540">
    <property type="entry name" value="P-loop containing nucleoside triphosphate hydrolases"/>
    <property type="match status" value="1"/>
</dbReference>
<dbReference type="Gene3D" id="3.40.50.300">
    <property type="entry name" value="P-loop containing nucleotide triphosphate hydrolases"/>
    <property type="match status" value="1"/>
</dbReference>
<organism evidence="1 2">
    <name type="scientific">Paenibacillus terricola</name>
    <dbReference type="NCBI Taxonomy" id="2763503"/>
    <lineage>
        <taxon>Bacteria</taxon>
        <taxon>Bacillati</taxon>
        <taxon>Bacillota</taxon>
        <taxon>Bacilli</taxon>
        <taxon>Bacillales</taxon>
        <taxon>Paenibacillaceae</taxon>
        <taxon>Paenibacillus</taxon>
    </lineage>
</organism>
<dbReference type="RefSeq" id="WP_191206304.1">
    <property type="nucleotide sequence ID" value="NZ_JACXZA010000007.1"/>
</dbReference>
<dbReference type="InterPro" id="IPR027417">
    <property type="entry name" value="P-loop_NTPase"/>
</dbReference>
<protein>
    <submittedName>
        <fullName evidence="1">AAA family ATPase</fullName>
    </submittedName>
</protein>
<accession>A0ABR8N416</accession>
<dbReference type="Proteomes" id="UP000609346">
    <property type="component" value="Unassembled WGS sequence"/>
</dbReference>